<dbReference type="PANTHER" id="PTHR39201">
    <property type="entry name" value="EXPORTED PROTEIN-RELATED"/>
    <property type="match status" value="1"/>
</dbReference>
<evidence type="ECO:0000256" key="4">
    <source>
        <dbReference type="SAM" id="MobiDB-lite"/>
    </source>
</evidence>
<keyword evidence="2" id="KW-0285">Flavoprotein</keyword>
<dbReference type="InterPro" id="IPR029039">
    <property type="entry name" value="Flavoprotein-like_sf"/>
</dbReference>
<dbReference type="InterPro" id="IPR008254">
    <property type="entry name" value="Flavodoxin/NO_synth"/>
</dbReference>
<feature type="region of interest" description="Disordered" evidence="4">
    <location>
        <begin position="162"/>
        <end position="184"/>
    </location>
</feature>
<dbReference type="RefSeq" id="WP_379984491.1">
    <property type="nucleotide sequence ID" value="NZ_JADIKD010000012.1"/>
</dbReference>
<comment type="caution">
    <text evidence="6">The sequence shown here is derived from an EMBL/GenBank/DDBJ whole genome shotgun (WGS) entry which is preliminary data.</text>
</comment>
<dbReference type="PANTHER" id="PTHR39201:SF1">
    <property type="entry name" value="FLAVODOXIN-LIKE DOMAIN-CONTAINING PROTEIN"/>
    <property type="match status" value="1"/>
</dbReference>
<evidence type="ECO:0000256" key="1">
    <source>
        <dbReference type="ARBA" id="ARBA00001917"/>
    </source>
</evidence>
<sequence length="184" mass="20097">MPSILVVYYSRSGTTRRVAGQLAEKLGADLLAVQDTQPRRGLSGYLRSVLEVMSRSLPAIVPTCTPLSSYDLIVLGAPVWMGRLSSPMRRFLNDHAPQIRKAAFFTTMGGKDAQRAFADMQELLGQPPMATLAITHAKVIHGQCLAPIRDFADELGKAAMRPAAPRTPEHDEPQPACTSLKWQS</sequence>
<dbReference type="SUPFAM" id="SSF52218">
    <property type="entry name" value="Flavoproteins"/>
    <property type="match status" value="1"/>
</dbReference>
<dbReference type="Proteomes" id="UP001620408">
    <property type="component" value="Unassembled WGS sequence"/>
</dbReference>
<comment type="cofactor">
    <cofactor evidence="1">
        <name>FMN</name>
        <dbReference type="ChEBI" id="CHEBI:58210"/>
    </cofactor>
</comment>
<keyword evidence="7" id="KW-1185">Reference proteome</keyword>
<evidence type="ECO:0000256" key="3">
    <source>
        <dbReference type="ARBA" id="ARBA00022643"/>
    </source>
</evidence>
<accession>A0ABW8K9A8</accession>
<evidence type="ECO:0000313" key="6">
    <source>
        <dbReference type="EMBL" id="MFK2919470.1"/>
    </source>
</evidence>
<gene>
    <name evidence="6" type="ORF">ISS97_19565</name>
</gene>
<dbReference type="Gene3D" id="3.40.50.360">
    <property type="match status" value="1"/>
</dbReference>
<organism evidence="6 7">
    <name type="scientific">Dyella koreensis</name>
    <dbReference type="NCBI Taxonomy" id="311235"/>
    <lineage>
        <taxon>Bacteria</taxon>
        <taxon>Pseudomonadati</taxon>
        <taxon>Pseudomonadota</taxon>
        <taxon>Gammaproteobacteria</taxon>
        <taxon>Lysobacterales</taxon>
        <taxon>Rhodanobacteraceae</taxon>
        <taxon>Dyella</taxon>
    </lineage>
</organism>
<protein>
    <submittedName>
        <fullName evidence="6">Flavodoxin</fullName>
    </submittedName>
</protein>
<dbReference type="Pfam" id="PF12682">
    <property type="entry name" value="Flavodoxin_4"/>
    <property type="match status" value="1"/>
</dbReference>
<reference evidence="6 7" key="1">
    <citation type="submission" date="2020-10" db="EMBL/GenBank/DDBJ databases">
        <title>Phylogeny of dyella-like bacteria.</title>
        <authorList>
            <person name="Fu J."/>
        </authorList>
    </citation>
    <scope>NUCLEOTIDE SEQUENCE [LARGE SCALE GENOMIC DNA]</scope>
    <source>
        <strain evidence="6 7">BB4</strain>
    </source>
</reference>
<dbReference type="PROSITE" id="PS50902">
    <property type="entry name" value="FLAVODOXIN_LIKE"/>
    <property type="match status" value="1"/>
</dbReference>
<dbReference type="EMBL" id="JADIKD010000012">
    <property type="protein sequence ID" value="MFK2919470.1"/>
    <property type="molecule type" value="Genomic_DNA"/>
</dbReference>
<dbReference type="PROSITE" id="PS00201">
    <property type="entry name" value="FLAVODOXIN"/>
    <property type="match status" value="1"/>
</dbReference>
<evidence type="ECO:0000256" key="2">
    <source>
        <dbReference type="ARBA" id="ARBA00022630"/>
    </source>
</evidence>
<keyword evidence="3" id="KW-0288">FMN</keyword>
<evidence type="ECO:0000313" key="7">
    <source>
        <dbReference type="Proteomes" id="UP001620408"/>
    </source>
</evidence>
<feature type="domain" description="Flavodoxin-like" evidence="5">
    <location>
        <begin position="4"/>
        <end position="156"/>
    </location>
</feature>
<evidence type="ECO:0000259" key="5">
    <source>
        <dbReference type="PROSITE" id="PS50902"/>
    </source>
</evidence>
<name>A0ABW8K9A8_9GAMM</name>
<dbReference type="InterPro" id="IPR001226">
    <property type="entry name" value="Flavodoxin_CS"/>
</dbReference>
<proteinExistence type="predicted"/>